<dbReference type="InterPro" id="IPR014347">
    <property type="entry name" value="Tautomerase/MIF_sf"/>
</dbReference>
<dbReference type="EMBL" id="JBHSMA010000002">
    <property type="protein sequence ID" value="MFC5409665.1"/>
    <property type="molecule type" value="Genomic_DNA"/>
</dbReference>
<comment type="caution">
    <text evidence="1">The sequence shown here is derived from an EMBL/GenBank/DDBJ whole genome shotgun (WGS) entry which is preliminary data.</text>
</comment>
<evidence type="ECO:0000313" key="1">
    <source>
        <dbReference type="EMBL" id="MFC5409665.1"/>
    </source>
</evidence>
<keyword evidence="2" id="KW-1185">Reference proteome</keyword>
<dbReference type="InterPro" id="IPR037479">
    <property type="entry name" value="Tauto_MSAD"/>
</dbReference>
<dbReference type="Proteomes" id="UP001596106">
    <property type="component" value="Unassembled WGS sequence"/>
</dbReference>
<protein>
    <submittedName>
        <fullName evidence="1">Tautomerase family protein</fullName>
    </submittedName>
</protein>
<gene>
    <name evidence="1" type="ORF">ACFPMF_10120</name>
</gene>
<organism evidence="1 2">
    <name type="scientific">Larkinella bovis</name>
    <dbReference type="NCBI Taxonomy" id="683041"/>
    <lineage>
        <taxon>Bacteria</taxon>
        <taxon>Pseudomonadati</taxon>
        <taxon>Bacteroidota</taxon>
        <taxon>Cytophagia</taxon>
        <taxon>Cytophagales</taxon>
        <taxon>Spirosomataceae</taxon>
        <taxon>Larkinella</taxon>
    </lineage>
</organism>
<proteinExistence type="predicted"/>
<dbReference type="SUPFAM" id="SSF55331">
    <property type="entry name" value="Tautomerase/MIF"/>
    <property type="match status" value="1"/>
</dbReference>
<dbReference type="Gene3D" id="3.30.429.10">
    <property type="entry name" value="Macrophage Migration Inhibitory Factor"/>
    <property type="match status" value="1"/>
</dbReference>
<name>A0ABW0IAW8_9BACT</name>
<dbReference type="RefSeq" id="WP_379843973.1">
    <property type="nucleotide sequence ID" value="NZ_JBHSMA010000002.1"/>
</dbReference>
<accession>A0ABW0IAW8</accession>
<reference evidence="2" key="1">
    <citation type="journal article" date="2019" name="Int. J. Syst. Evol. Microbiol.">
        <title>The Global Catalogue of Microorganisms (GCM) 10K type strain sequencing project: providing services to taxonomists for standard genome sequencing and annotation.</title>
        <authorList>
            <consortium name="The Broad Institute Genomics Platform"/>
            <consortium name="The Broad Institute Genome Sequencing Center for Infectious Disease"/>
            <person name="Wu L."/>
            <person name="Ma J."/>
        </authorList>
    </citation>
    <scope>NUCLEOTIDE SEQUENCE [LARGE SCALE GENOMIC DNA]</scope>
    <source>
        <strain evidence="2">CCUG 55250</strain>
    </source>
</reference>
<dbReference type="PANTHER" id="PTHR38460:SF1">
    <property type="entry name" value="TAUTOMERASE YOLI-RELATED"/>
    <property type="match status" value="1"/>
</dbReference>
<dbReference type="Pfam" id="PF14552">
    <property type="entry name" value="Tautomerase_2"/>
    <property type="match status" value="1"/>
</dbReference>
<sequence>MSQVKVYGVKEPLRAIRNRLSDVIHGCVVEALQFPENKRAHRFLYLEPDDFFMPEGRTEQYIIIELLMIEGRTVETKKKLITLLFDRIHRQLGLSLNDIEICILESPAHNWGFRGQTGDDVSISYQIKV</sequence>
<evidence type="ECO:0000313" key="2">
    <source>
        <dbReference type="Proteomes" id="UP001596106"/>
    </source>
</evidence>
<dbReference type="PANTHER" id="PTHR38460">
    <property type="entry name" value="TAUTOMERASE YOLI-RELATED"/>
    <property type="match status" value="1"/>
</dbReference>